<reference evidence="7" key="1">
    <citation type="journal article" date="2020" name="Stud. Mycol.">
        <title>101 Dothideomycetes genomes: a test case for predicting lifestyles and emergence of pathogens.</title>
        <authorList>
            <person name="Haridas S."/>
            <person name="Albert R."/>
            <person name="Binder M."/>
            <person name="Bloem J."/>
            <person name="Labutti K."/>
            <person name="Salamov A."/>
            <person name="Andreopoulos B."/>
            <person name="Baker S."/>
            <person name="Barry K."/>
            <person name="Bills G."/>
            <person name="Bluhm B."/>
            <person name="Cannon C."/>
            <person name="Castanera R."/>
            <person name="Culley D."/>
            <person name="Daum C."/>
            <person name="Ezra D."/>
            <person name="Gonzalez J."/>
            <person name="Henrissat B."/>
            <person name="Kuo A."/>
            <person name="Liang C."/>
            <person name="Lipzen A."/>
            <person name="Lutzoni F."/>
            <person name="Magnuson J."/>
            <person name="Mondo S."/>
            <person name="Nolan M."/>
            <person name="Ohm R."/>
            <person name="Pangilinan J."/>
            <person name="Park H.-J."/>
            <person name="Ramirez L."/>
            <person name="Alfaro M."/>
            <person name="Sun H."/>
            <person name="Tritt A."/>
            <person name="Yoshinaga Y."/>
            <person name="Zwiers L.-H."/>
            <person name="Turgeon B."/>
            <person name="Goodwin S."/>
            <person name="Spatafora J."/>
            <person name="Crous P."/>
            <person name="Grigoriev I."/>
        </authorList>
    </citation>
    <scope>NUCLEOTIDE SEQUENCE</scope>
    <source>
        <strain evidence="7">CBS 379.55</strain>
    </source>
</reference>
<gene>
    <name evidence="7" type="ORF">EI97DRAFT_483413</name>
</gene>
<dbReference type="Proteomes" id="UP000800097">
    <property type="component" value="Unassembled WGS sequence"/>
</dbReference>
<feature type="compositionally biased region" description="Acidic residues" evidence="6">
    <location>
        <begin position="85"/>
        <end position="105"/>
    </location>
</feature>
<name>A0A6A6J9W7_WESOR</name>
<dbReference type="RefSeq" id="XP_033650317.1">
    <property type="nucleotide sequence ID" value="XM_033802098.1"/>
</dbReference>
<dbReference type="OrthoDB" id="5585087at2759"/>
<evidence type="ECO:0000256" key="6">
    <source>
        <dbReference type="SAM" id="MobiDB-lite"/>
    </source>
</evidence>
<dbReference type="PANTHER" id="PTHR12056">
    <property type="entry name" value="DNA-DIRECTED RNA POLYMERASES I, II, AND III"/>
    <property type="match status" value="1"/>
</dbReference>
<evidence type="ECO:0000256" key="2">
    <source>
        <dbReference type="ARBA" id="ARBA00022723"/>
    </source>
</evidence>
<dbReference type="InterPro" id="IPR039747">
    <property type="entry name" value="RPABC4"/>
</dbReference>
<evidence type="ECO:0000256" key="4">
    <source>
        <dbReference type="ARBA" id="ARBA00023242"/>
    </source>
</evidence>
<comment type="subcellular location">
    <subcellularLocation>
        <location evidence="1">Nucleus</location>
    </subcellularLocation>
</comment>
<evidence type="ECO:0000256" key="5">
    <source>
        <dbReference type="ARBA" id="ARBA00025770"/>
    </source>
</evidence>
<dbReference type="GO" id="GO:0003899">
    <property type="term" value="F:DNA-directed RNA polymerase activity"/>
    <property type="evidence" value="ECO:0007669"/>
    <property type="project" value="InterPro"/>
</dbReference>
<dbReference type="AlphaFoldDB" id="A0A6A6J9W7"/>
<evidence type="ECO:0000313" key="8">
    <source>
        <dbReference type="Proteomes" id="UP000800097"/>
    </source>
</evidence>
<dbReference type="PANTHER" id="PTHR12056:SF2">
    <property type="entry name" value="GEO11084P1"/>
    <property type="match status" value="1"/>
</dbReference>
<keyword evidence="2" id="KW-0479">Metal-binding</keyword>
<dbReference type="InterPro" id="IPR029040">
    <property type="entry name" value="RPABC4/Spt4"/>
</dbReference>
<dbReference type="SUPFAM" id="SSF63393">
    <property type="entry name" value="RNA polymerase subunits"/>
    <property type="match status" value="1"/>
</dbReference>
<sequence>MPTITRRMSRALSEEHLAAPPPPTQADKETQSSSKPGAANDAPSQHPAEEPASVAAAGIEKQAISVQTAHTIPAEEEELQHQAIEETDELEEQAEFEDMDLDEVTEALHRRDSSALSDTSDGDMSPAASSPGSNDDDDEEDDDLTHTPAFEQTSVLEIIDDNDDKAKESSSTLLDGSKITPREMTSLSAAAAAAATANTSTPSVQSQPSQPKYESIYIPPPRPQDELGPPITYRCWNPRSDGAWDGKGNRVKCTAEMQIRVGEPIRCRVCGSRVLMKTRTKRMMLFEAR</sequence>
<feature type="compositionally biased region" description="Acidic residues" evidence="6">
    <location>
        <begin position="134"/>
        <end position="143"/>
    </location>
</feature>
<evidence type="ECO:0000256" key="1">
    <source>
        <dbReference type="ARBA" id="ARBA00004123"/>
    </source>
</evidence>
<organism evidence="7 8">
    <name type="scientific">Westerdykella ornata</name>
    <dbReference type="NCBI Taxonomy" id="318751"/>
    <lineage>
        <taxon>Eukaryota</taxon>
        <taxon>Fungi</taxon>
        <taxon>Dikarya</taxon>
        <taxon>Ascomycota</taxon>
        <taxon>Pezizomycotina</taxon>
        <taxon>Dothideomycetes</taxon>
        <taxon>Pleosporomycetidae</taxon>
        <taxon>Pleosporales</taxon>
        <taxon>Sporormiaceae</taxon>
        <taxon>Westerdykella</taxon>
    </lineage>
</organism>
<keyword evidence="3" id="KW-0862">Zinc</keyword>
<dbReference type="GO" id="GO:0003677">
    <property type="term" value="F:DNA binding"/>
    <property type="evidence" value="ECO:0007669"/>
    <property type="project" value="InterPro"/>
</dbReference>
<evidence type="ECO:0000256" key="3">
    <source>
        <dbReference type="ARBA" id="ARBA00022833"/>
    </source>
</evidence>
<feature type="region of interest" description="Disordered" evidence="6">
    <location>
        <begin position="1"/>
        <end position="179"/>
    </location>
</feature>
<dbReference type="InterPro" id="IPR006591">
    <property type="entry name" value="RNAP_P/RPABC4"/>
</dbReference>
<dbReference type="SMART" id="SM00659">
    <property type="entry name" value="RPOLCX"/>
    <property type="match status" value="1"/>
</dbReference>
<dbReference type="GO" id="GO:0008270">
    <property type="term" value="F:zinc ion binding"/>
    <property type="evidence" value="ECO:0007669"/>
    <property type="project" value="InterPro"/>
</dbReference>
<dbReference type="GO" id="GO:0005736">
    <property type="term" value="C:RNA polymerase I complex"/>
    <property type="evidence" value="ECO:0007669"/>
    <property type="project" value="TreeGrafter"/>
</dbReference>
<dbReference type="GO" id="GO:0006351">
    <property type="term" value="P:DNA-templated transcription"/>
    <property type="evidence" value="ECO:0007669"/>
    <property type="project" value="InterPro"/>
</dbReference>
<comment type="similarity">
    <text evidence="5">Belongs to the archaeal Rpo12/eukaryotic RPC10 RNA polymerase subunit family.</text>
</comment>
<dbReference type="GO" id="GO:0005666">
    <property type="term" value="C:RNA polymerase III complex"/>
    <property type="evidence" value="ECO:0007669"/>
    <property type="project" value="TreeGrafter"/>
</dbReference>
<dbReference type="GO" id="GO:0005665">
    <property type="term" value="C:RNA polymerase II, core complex"/>
    <property type="evidence" value="ECO:0007669"/>
    <property type="project" value="TreeGrafter"/>
</dbReference>
<keyword evidence="8" id="KW-1185">Reference proteome</keyword>
<accession>A0A6A6J9W7</accession>
<proteinExistence type="inferred from homology"/>
<dbReference type="Pfam" id="PF03604">
    <property type="entry name" value="Zn_ribbon_RPAB4"/>
    <property type="match status" value="1"/>
</dbReference>
<dbReference type="EMBL" id="ML986517">
    <property type="protein sequence ID" value="KAF2272778.1"/>
    <property type="molecule type" value="Genomic_DNA"/>
</dbReference>
<protein>
    <submittedName>
        <fullName evidence="7">Uncharacterized protein</fullName>
    </submittedName>
</protein>
<dbReference type="Gene3D" id="2.20.28.30">
    <property type="entry name" value="RNA polymerase ii, chain L"/>
    <property type="match status" value="1"/>
</dbReference>
<keyword evidence="4" id="KW-0539">Nucleus</keyword>
<evidence type="ECO:0000313" key="7">
    <source>
        <dbReference type="EMBL" id="KAF2272778.1"/>
    </source>
</evidence>
<dbReference type="GeneID" id="54555273"/>